<evidence type="ECO:0000313" key="1">
    <source>
        <dbReference type="EMBL" id="MBK0384334.1"/>
    </source>
</evidence>
<organism evidence="1 2">
    <name type="scientific">Pedobacter segetis</name>
    <dbReference type="NCBI Taxonomy" id="2793069"/>
    <lineage>
        <taxon>Bacteria</taxon>
        <taxon>Pseudomonadati</taxon>
        <taxon>Bacteroidota</taxon>
        <taxon>Sphingobacteriia</taxon>
        <taxon>Sphingobacteriales</taxon>
        <taxon>Sphingobacteriaceae</taxon>
        <taxon>Pedobacter</taxon>
    </lineage>
</organism>
<reference evidence="1 2" key="1">
    <citation type="submission" date="2020-12" db="EMBL/GenBank/DDBJ databases">
        <title>Bacterial novel species Pedobacter sp. SD-b isolated from soil.</title>
        <authorList>
            <person name="Jung H.-Y."/>
        </authorList>
    </citation>
    <scope>NUCLEOTIDE SEQUENCE [LARGE SCALE GENOMIC DNA]</scope>
    <source>
        <strain evidence="1 2">SD-b</strain>
    </source>
</reference>
<comment type="caution">
    <text evidence="1">The sequence shown here is derived from an EMBL/GenBank/DDBJ whole genome shotgun (WGS) entry which is preliminary data.</text>
</comment>
<dbReference type="EMBL" id="JAEHFY010000027">
    <property type="protein sequence ID" value="MBK0384334.1"/>
    <property type="molecule type" value="Genomic_DNA"/>
</dbReference>
<protein>
    <submittedName>
        <fullName evidence="1">Uncharacterized protein</fullName>
    </submittedName>
</protein>
<keyword evidence="2" id="KW-1185">Reference proteome</keyword>
<sequence length="208" mass="23234">MDNLQTNDLIALSLLLDEEIYLIRGEQIDGDKAEALKIGILDKTITEGPIEINNAPVKAAALETEVTVIPATNKAGAVAQAKPAYKYLGDNNKYLLIIVNEPSFEFLNKKDLDFLTKILGAKKWAINDIAIVNLAKYNSLDFDELKTFFGFNKLITFGINPKILNVEGAVSNKKCMFKDVAILGTWDLFKLAEDVKKKTTFWNELKTF</sequence>
<proteinExistence type="predicted"/>
<evidence type="ECO:0000313" key="2">
    <source>
        <dbReference type="Proteomes" id="UP000660024"/>
    </source>
</evidence>
<gene>
    <name evidence="1" type="ORF">I5M32_15305</name>
</gene>
<name>A0ABS1BN58_9SPHI</name>
<accession>A0ABS1BN58</accession>
<dbReference type="Proteomes" id="UP000660024">
    <property type="component" value="Unassembled WGS sequence"/>
</dbReference>
<dbReference type="RefSeq" id="WP_200587906.1">
    <property type="nucleotide sequence ID" value="NZ_JAEHFY010000027.1"/>
</dbReference>